<dbReference type="AlphaFoldDB" id="A0AAN9Z6V7"/>
<dbReference type="GO" id="GO:0004653">
    <property type="term" value="F:polypeptide N-acetylgalactosaminyltransferase activity"/>
    <property type="evidence" value="ECO:0007669"/>
    <property type="project" value="TreeGrafter"/>
</dbReference>
<keyword evidence="8 13" id="KW-0333">Golgi apparatus</keyword>
<keyword evidence="11" id="KW-0325">Glycoprotein</keyword>
<keyword evidence="4 13" id="KW-0812">Transmembrane</keyword>
<comment type="cofactor">
    <cofactor evidence="1 13">
        <name>Mn(2+)</name>
        <dbReference type="ChEBI" id="CHEBI:29035"/>
    </cofactor>
</comment>
<dbReference type="SMART" id="SM00458">
    <property type="entry name" value="RICIN"/>
    <property type="match status" value="1"/>
</dbReference>
<dbReference type="CDD" id="cd02510">
    <property type="entry name" value="pp-GalNAc-T"/>
    <property type="match status" value="1"/>
</dbReference>
<feature type="transmembrane region" description="Helical" evidence="13">
    <location>
        <begin position="7"/>
        <end position="25"/>
    </location>
</feature>
<keyword evidence="10 13" id="KW-1015">Disulfide bond</keyword>
<dbReference type="InterPro" id="IPR029044">
    <property type="entry name" value="Nucleotide-diphossugar_trans"/>
</dbReference>
<evidence type="ECO:0000256" key="9">
    <source>
        <dbReference type="ARBA" id="ARBA00023136"/>
    </source>
</evidence>
<evidence type="ECO:0000256" key="7">
    <source>
        <dbReference type="ARBA" id="ARBA00022989"/>
    </source>
</evidence>
<name>A0AAN9Z6V7_9ORTH</name>
<evidence type="ECO:0000256" key="3">
    <source>
        <dbReference type="ARBA" id="ARBA00005680"/>
    </source>
</evidence>
<keyword evidence="12 13" id="KW-0464">Manganese</keyword>
<dbReference type="GO" id="GO:0030246">
    <property type="term" value="F:carbohydrate binding"/>
    <property type="evidence" value="ECO:0007669"/>
    <property type="project" value="UniProtKB-KW"/>
</dbReference>
<evidence type="ECO:0000313" key="16">
    <source>
        <dbReference type="Proteomes" id="UP001378592"/>
    </source>
</evidence>
<dbReference type="FunFam" id="3.90.550.10:FF:000053">
    <property type="entry name" value="Polypeptide N-acetylgalactosaminyltransferase"/>
    <property type="match status" value="1"/>
</dbReference>
<feature type="domain" description="Ricin B lectin" evidence="14">
    <location>
        <begin position="417"/>
        <end position="535"/>
    </location>
</feature>
<dbReference type="Proteomes" id="UP001378592">
    <property type="component" value="Unassembled WGS sequence"/>
</dbReference>
<comment type="pathway">
    <text evidence="13">Protein modification; protein glycosylation.</text>
</comment>
<comment type="similarity">
    <text evidence="3 13">Belongs to the glycosyltransferase 2 family. GalNAc-T subfamily.</text>
</comment>
<keyword evidence="6" id="KW-0735">Signal-anchor</keyword>
<keyword evidence="13" id="KW-0328">Glycosyltransferase</keyword>
<evidence type="ECO:0000256" key="1">
    <source>
        <dbReference type="ARBA" id="ARBA00001936"/>
    </source>
</evidence>
<evidence type="ECO:0000256" key="4">
    <source>
        <dbReference type="ARBA" id="ARBA00022692"/>
    </source>
</evidence>
<comment type="subcellular location">
    <subcellularLocation>
        <location evidence="2 13">Golgi apparatus membrane</location>
        <topology evidence="2 13">Single-pass type II membrane protein</topology>
    </subcellularLocation>
</comment>
<dbReference type="InterPro" id="IPR001173">
    <property type="entry name" value="Glyco_trans_2-like"/>
</dbReference>
<keyword evidence="5 13" id="KW-0430">Lectin</keyword>
<gene>
    <name evidence="15" type="ORF">R5R35_000050</name>
</gene>
<dbReference type="SUPFAM" id="SSF53448">
    <property type="entry name" value="Nucleotide-diphospho-sugar transferases"/>
    <property type="match status" value="1"/>
</dbReference>
<dbReference type="GO" id="GO:0000139">
    <property type="term" value="C:Golgi membrane"/>
    <property type="evidence" value="ECO:0007669"/>
    <property type="project" value="UniProtKB-SubCell"/>
</dbReference>
<evidence type="ECO:0000259" key="14">
    <source>
        <dbReference type="SMART" id="SM00458"/>
    </source>
</evidence>
<dbReference type="EMBL" id="JAZDUA010000188">
    <property type="protein sequence ID" value="KAK7865034.1"/>
    <property type="molecule type" value="Genomic_DNA"/>
</dbReference>
<sequence length="549" mass="62333">MWRKRRLFRITMLSTFALVVIYYSTTQLSTLRYRTRRKAGTTGPFPTLLVHEAVYVQQGRDRTRTTRTADALALHAFNERASDRLRSDRPLPDTRHHRCRTAEYAVPDYQAVSVVITFHNEARSALLRTVVSVLNRTPDDLLFEVILVDDFSVNEQDGGLLAALPKVKVIRNERREGLIRSRVRGASVAQGDFLVFLDSHCEVNVGWLEPLLDRVAQNPYLVASPVIDVIDMDSFQYRSSSAQLKGGFDWSLHFKWIPLSSSEKAKRSDPTEPFLSPVMAGGLFLIQREWFQQLGMFDQGLEIWGAENLEVSIKVWLCGGRLEVVPCSRVGHVFRKKHPYSFPEGNANTYLRNTKRIAEVWLDDHKRFFYEARPSATEIDVGSLDNQLKIKEQLNCKPFQWYLENVFPELKLPNEENSAFGQLKQGSLCLQAEEGGGGKVKMAQCTDSVGSQSSWAFSAHTSAIHLNKLCLTVPRSSKVPVLQTCRQHSQQQKWSRHGRALVLLSNGFCLESGLGSEVLMAECRRSALSQQWDFTVELQTQDDLPINIT</sequence>
<dbReference type="InterPro" id="IPR045885">
    <property type="entry name" value="GalNAc-T"/>
</dbReference>
<dbReference type="Pfam" id="PF00535">
    <property type="entry name" value="Glycos_transf_2"/>
    <property type="match status" value="1"/>
</dbReference>
<evidence type="ECO:0000256" key="12">
    <source>
        <dbReference type="ARBA" id="ARBA00023211"/>
    </source>
</evidence>
<organism evidence="15 16">
    <name type="scientific">Gryllus longicercus</name>
    <dbReference type="NCBI Taxonomy" id="2509291"/>
    <lineage>
        <taxon>Eukaryota</taxon>
        <taxon>Metazoa</taxon>
        <taxon>Ecdysozoa</taxon>
        <taxon>Arthropoda</taxon>
        <taxon>Hexapoda</taxon>
        <taxon>Insecta</taxon>
        <taxon>Pterygota</taxon>
        <taxon>Neoptera</taxon>
        <taxon>Polyneoptera</taxon>
        <taxon>Orthoptera</taxon>
        <taxon>Ensifera</taxon>
        <taxon>Gryllidea</taxon>
        <taxon>Grylloidea</taxon>
        <taxon>Gryllidae</taxon>
        <taxon>Gryllinae</taxon>
        <taxon>Gryllus</taxon>
    </lineage>
</organism>
<evidence type="ECO:0000256" key="6">
    <source>
        <dbReference type="ARBA" id="ARBA00022968"/>
    </source>
</evidence>
<evidence type="ECO:0000256" key="11">
    <source>
        <dbReference type="ARBA" id="ARBA00023180"/>
    </source>
</evidence>
<dbReference type="Gene3D" id="3.90.550.10">
    <property type="entry name" value="Spore Coat Polysaccharide Biosynthesis Protein SpsA, Chain A"/>
    <property type="match status" value="1"/>
</dbReference>
<dbReference type="PANTHER" id="PTHR11675">
    <property type="entry name" value="N-ACETYLGALACTOSAMINYLTRANSFERASE"/>
    <property type="match status" value="1"/>
</dbReference>
<dbReference type="SUPFAM" id="SSF50370">
    <property type="entry name" value="Ricin B-like lectins"/>
    <property type="match status" value="1"/>
</dbReference>
<dbReference type="PANTHER" id="PTHR11675:SF128">
    <property type="entry name" value="POLYPEPTIDE N-ACETYLGALACTOSAMINYLTRANSFERASE 13-RELATED"/>
    <property type="match status" value="1"/>
</dbReference>
<dbReference type="Pfam" id="PF00652">
    <property type="entry name" value="Ricin_B_lectin"/>
    <property type="match status" value="1"/>
</dbReference>
<reference evidence="15 16" key="1">
    <citation type="submission" date="2024-03" db="EMBL/GenBank/DDBJ databases">
        <title>The genome assembly and annotation of the cricket Gryllus longicercus Weissman &amp; Gray.</title>
        <authorList>
            <person name="Szrajer S."/>
            <person name="Gray D."/>
            <person name="Ylla G."/>
        </authorList>
    </citation>
    <scope>NUCLEOTIDE SEQUENCE [LARGE SCALE GENOMIC DNA]</scope>
    <source>
        <strain evidence="15">DAG 2021-001</strain>
        <tissue evidence="15">Whole body minus gut</tissue>
    </source>
</reference>
<evidence type="ECO:0000256" key="5">
    <source>
        <dbReference type="ARBA" id="ARBA00022734"/>
    </source>
</evidence>
<evidence type="ECO:0000256" key="10">
    <source>
        <dbReference type="ARBA" id="ARBA00023157"/>
    </source>
</evidence>
<accession>A0AAN9Z6V7</accession>
<comment type="caution">
    <text evidence="15">The sequence shown here is derived from an EMBL/GenBank/DDBJ whole genome shotgun (WGS) entry which is preliminary data.</text>
</comment>
<dbReference type="EC" id="2.4.1.-" evidence="13"/>
<dbReference type="GO" id="GO:0006493">
    <property type="term" value="P:protein O-linked glycosylation"/>
    <property type="evidence" value="ECO:0007669"/>
    <property type="project" value="TreeGrafter"/>
</dbReference>
<keyword evidence="7 13" id="KW-1133">Transmembrane helix</keyword>
<keyword evidence="16" id="KW-1185">Reference proteome</keyword>
<protein>
    <recommendedName>
        <fullName evidence="13">Polypeptide N-acetylgalactosaminyltransferase</fullName>
        <ecNumber evidence="13">2.4.1.-</ecNumber>
    </recommendedName>
    <alternativeName>
        <fullName evidence="13">Protein-UDP acetylgalactosaminyltransferase</fullName>
    </alternativeName>
</protein>
<keyword evidence="13" id="KW-0808">Transferase</keyword>
<evidence type="ECO:0000256" key="2">
    <source>
        <dbReference type="ARBA" id="ARBA00004323"/>
    </source>
</evidence>
<dbReference type="InterPro" id="IPR035992">
    <property type="entry name" value="Ricin_B-like_lectins"/>
</dbReference>
<dbReference type="InterPro" id="IPR000772">
    <property type="entry name" value="Ricin_B_lectin"/>
</dbReference>
<keyword evidence="9 13" id="KW-0472">Membrane</keyword>
<dbReference type="Gene3D" id="2.80.10.50">
    <property type="match status" value="1"/>
</dbReference>
<proteinExistence type="inferred from homology"/>
<evidence type="ECO:0000256" key="8">
    <source>
        <dbReference type="ARBA" id="ARBA00023034"/>
    </source>
</evidence>
<dbReference type="PROSITE" id="PS50231">
    <property type="entry name" value="RICIN_B_LECTIN"/>
    <property type="match status" value="1"/>
</dbReference>
<evidence type="ECO:0000256" key="13">
    <source>
        <dbReference type="RuleBase" id="RU361242"/>
    </source>
</evidence>
<evidence type="ECO:0000313" key="15">
    <source>
        <dbReference type="EMBL" id="KAK7865034.1"/>
    </source>
</evidence>